<keyword evidence="2" id="KW-0732">Signal</keyword>
<dbReference type="GO" id="GO:1990281">
    <property type="term" value="C:efflux pump complex"/>
    <property type="evidence" value="ECO:0007669"/>
    <property type="project" value="TreeGrafter"/>
</dbReference>
<dbReference type="Pfam" id="PF25989">
    <property type="entry name" value="YknX_C"/>
    <property type="match status" value="1"/>
</dbReference>
<feature type="domain" description="YknX-like C-terminal permuted SH3-like" evidence="5">
    <location>
        <begin position="306"/>
        <end position="374"/>
    </location>
</feature>
<dbReference type="Gene3D" id="2.40.420.20">
    <property type="match status" value="1"/>
</dbReference>
<reference evidence="6 7" key="1">
    <citation type="journal article" date="2014" name="Genome Announc.">
        <title>Complete Genome Sequence of Hyphomicrobium nitrativorans Strain NL23, a Denitrifying Bacterium Isolated from Biofilm of a Methanol-Fed Denitrification System Treating Seawater at the Montreal Biodome.</title>
        <authorList>
            <person name="Martineau C."/>
            <person name="Villeneuve C."/>
            <person name="Mauffrey F."/>
            <person name="Villemur R."/>
        </authorList>
    </citation>
    <scope>NUCLEOTIDE SEQUENCE [LARGE SCALE GENOMIC DNA]</scope>
    <source>
        <strain evidence="6">NL23</strain>
    </source>
</reference>
<feature type="domain" description="Multidrug resistance protein MdtA-like barrel-sandwich hybrid" evidence="3">
    <location>
        <begin position="94"/>
        <end position="215"/>
    </location>
</feature>
<feature type="domain" description="CusB-like beta-barrel" evidence="4">
    <location>
        <begin position="228"/>
        <end position="299"/>
    </location>
</feature>
<dbReference type="Gene3D" id="2.40.50.100">
    <property type="match status" value="1"/>
</dbReference>
<evidence type="ECO:0000256" key="2">
    <source>
        <dbReference type="SAM" id="SignalP"/>
    </source>
</evidence>
<sequence length="386" mass="41290">MLKVLLVVCALLIVSAGAALHWSGESPSALADRLGVAEHLGLRGSETLAAPKPAATSPAALRPPEGVAVETAIAMATTSTEDLRAIGTLQSDESVQISPEIAGRVTDIPLSEGKPVAAGDVLVKLDDALARAEVSDAEARYQLAVSNLRRADRLAESGNVTERARDEAKTNAETTRAALELSKVRLDKHTIRAPFSGVAGIRRVSPGAYVAAGHPIVNLEKIDTLKIDFKLPELFLSQIGTGQKIKITVDAFRERTFEGAIYVIDPHMDVNGRALNIRARLANPDLLLRPGLFARIFIEGQIKRDVVVVPESAIVPRGQDKFVYRVENGEARETKVTLGNRKDGKVEVLDGLLAEQTVVVAGQQKLRDGAPVEIVTGSREPRARGT</sequence>
<dbReference type="Gene3D" id="2.40.30.170">
    <property type="match status" value="1"/>
</dbReference>
<dbReference type="PANTHER" id="PTHR30469">
    <property type="entry name" value="MULTIDRUG RESISTANCE PROTEIN MDTA"/>
    <property type="match status" value="1"/>
</dbReference>
<dbReference type="InterPro" id="IPR006143">
    <property type="entry name" value="RND_pump_MFP"/>
</dbReference>
<dbReference type="SUPFAM" id="SSF111369">
    <property type="entry name" value="HlyD-like secretion proteins"/>
    <property type="match status" value="1"/>
</dbReference>
<evidence type="ECO:0000256" key="1">
    <source>
        <dbReference type="ARBA" id="ARBA00009477"/>
    </source>
</evidence>
<proteinExistence type="inferred from homology"/>
<dbReference type="STRING" id="1029756.W911_09690"/>
<organism evidence="6 7">
    <name type="scientific">Hyphomicrobium nitrativorans NL23</name>
    <dbReference type="NCBI Taxonomy" id="1029756"/>
    <lineage>
        <taxon>Bacteria</taxon>
        <taxon>Pseudomonadati</taxon>
        <taxon>Pseudomonadota</taxon>
        <taxon>Alphaproteobacteria</taxon>
        <taxon>Hyphomicrobiales</taxon>
        <taxon>Hyphomicrobiaceae</taxon>
        <taxon>Hyphomicrobium</taxon>
    </lineage>
</organism>
<dbReference type="FunFam" id="2.40.30.170:FF:000010">
    <property type="entry name" value="Efflux RND transporter periplasmic adaptor subunit"/>
    <property type="match status" value="1"/>
</dbReference>
<evidence type="ECO:0000259" key="3">
    <source>
        <dbReference type="Pfam" id="PF25917"/>
    </source>
</evidence>
<comment type="similarity">
    <text evidence="1">Belongs to the membrane fusion protein (MFP) (TC 8.A.1) family.</text>
</comment>
<gene>
    <name evidence="6" type="ORF">W911_09690</name>
</gene>
<dbReference type="RefSeq" id="WP_023787300.1">
    <property type="nucleotide sequence ID" value="NC_022997.1"/>
</dbReference>
<accession>V5SEX5</accession>
<dbReference type="NCBIfam" id="TIGR01730">
    <property type="entry name" value="RND_mfp"/>
    <property type="match status" value="1"/>
</dbReference>
<evidence type="ECO:0000259" key="4">
    <source>
        <dbReference type="Pfam" id="PF25954"/>
    </source>
</evidence>
<dbReference type="Proteomes" id="UP000018542">
    <property type="component" value="Chromosome"/>
</dbReference>
<dbReference type="KEGG" id="hni:W911_09690"/>
<dbReference type="Gene3D" id="1.10.287.470">
    <property type="entry name" value="Helix hairpin bin"/>
    <property type="match status" value="1"/>
</dbReference>
<dbReference type="HOGENOM" id="CLU_018816_1_2_5"/>
<dbReference type="AlphaFoldDB" id="V5SEX5"/>
<dbReference type="InterPro" id="IPR058625">
    <property type="entry name" value="MdtA-like_BSH"/>
</dbReference>
<evidence type="ECO:0000313" key="6">
    <source>
        <dbReference type="EMBL" id="AHB48600.1"/>
    </source>
</evidence>
<evidence type="ECO:0000259" key="5">
    <source>
        <dbReference type="Pfam" id="PF25989"/>
    </source>
</evidence>
<dbReference type="PATRIC" id="fig|1029756.8.peg.2016"/>
<dbReference type="Pfam" id="PF25917">
    <property type="entry name" value="BSH_RND"/>
    <property type="match status" value="1"/>
</dbReference>
<dbReference type="InterPro" id="IPR058792">
    <property type="entry name" value="Beta-barrel_RND_2"/>
</dbReference>
<dbReference type="PANTHER" id="PTHR30469:SF11">
    <property type="entry name" value="BLL4320 PROTEIN"/>
    <property type="match status" value="1"/>
</dbReference>
<dbReference type="EMBL" id="CP006912">
    <property type="protein sequence ID" value="AHB48600.1"/>
    <property type="molecule type" value="Genomic_DNA"/>
</dbReference>
<dbReference type="InterPro" id="IPR058637">
    <property type="entry name" value="YknX-like_C"/>
</dbReference>
<protein>
    <submittedName>
        <fullName evidence="6">Hemolysin D</fullName>
    </submittedName>
</protein>
<keyword evidence="7" id="KW-1185">Reference proteome</keyword>
<feature type="chain" id="PRO_5004740763" evidence="2">
    <location>
        <begin position="19"/>
        <end position="386"/>
    </location>
</feature>
<dbReference type="OrthoDB" id="9811754at2"/>
<name>V5SEX5_9HYPH</name>
<dbReference type="Pfam" id="PF25954">
    <property type="entry name" value="Beta-barrel_RND_2"/>
    <property type="match status" value="1"/>
</dbReference>
<dbReference type="GO" id="GO:0015562">
    <property type="term" value="F:efflux transmembrane transporter activity"/>
    <property type="evidence" value="ECO:0007669"/>
    <property type="project" value="TreeGrafter"/>
</dbReference>
<evidence type="ECO:0000313" key="7">
    <source>
        <dbReference type="Proteomes" id="UP000018542"/>
    </source>
</evidence>
<feature type="signal peptide" evidence="2">
    <location>
        <begin position="1"/>
        <end position="18"/>
    </location>
</feature>